<dbReference type="InterPro" id="IPR058163">
    <property type="entry name" value="LysR-type_TF_proteobact-type"/>
</dbReference>
<dbReference type="Pfam" id="PF03466">
    <property type="entry name" value="LysR_substrate"/>
    <property type="match status" value="1"/>
</dbReference>
<gene>
    <name evidence="6" type="ORF">FBZ90_1085</name>
</gene>
<dbReference type="Proteomes" id="UP000315751">
    <property type="component" value="Unassembled WGS sequence"/>
</dbReference>
<dbReference type="Pfam" id="PF00126">
    <property type="entry name" value="HTH_1"/>
    <property type="match status" value="1"/>
</dbReference>
<organism evidence="6 7">
    <name type="scientific">Nitrospirillum amazonense</name>
    <dbReference type="NCBI Taxonomy" id="28077"/>
    <lineage>
        <taxon>Bacteria</taxon>
        <taxon>Pseudomonadati</taxon>
        <taxon>Pseudomonadota</taxon>
        <taxon>Alphaproteobacteria</taxon>
        <taxon>Rhodospirillales</taxon>
        <taxon>Azospirillaceae</taxon>
        <taxon>Nitrospirillum</taxon>
    </lineage>
</organism>
<proteinExistence type="inferred from homology"/>
<keyword evidence="7" id="KW-1185">Reference proteome</keyword>
<dbReference type="PANTHER" id="PTHR30537">
    <property type="entry name" value="HTH-TYPE TRANSCRIPTIONAL REGULATOR"/>
    <property type="match status" value="1"/>
</dbReference>
<keyword evidence="4" id="KW-0804">Transcription</keyword>
<protein>
    <submittedName>
        <fullName evidence="6">LysR family glycine cleavage system transcriptional activator</fullName>
    </submittedName>
</protein>
<dbReference type="InterPro" id="IPR036388">
    <property type="entry name" value="WH-like_DNA-bd_sf"/>
</dbReference>
<evidence type="ECO:0000313" key="7">
    <source>
        <dbReference type="Proteomes" id="UP000315751"/>
    </source>
</evidence>
<dbReference type="GO" id="GO:0006351">
    <property type="term" value="P:DNA-templated transcription"/>
    <property type="evidence" value="ECO:0007669"/>
    <property type="project" value="TreeGrafter"/>
</dbReference>
<feature type="domain" description="HTH lysR-type" evidence="5">
    <location>
        <begin position="8"/>
        <end position="65"/>
    </location>
</feature>
<dbReference type="PRINTS" id="PR00039">
    <property type="entry name" value="HTHLYSR"/>
</dbReference>
<comment type="similarity">
    <text evidence="1">Belongs to the LysR transcriptional regulatory family.</text>
</comment>
<dbReference type="PANTHER" id="PTHR30537:SF26">
    <property type="entry name" value="GLYCINE CLEAVAGE SYSTEM TRANSCRIPTIONAL ACTIVATOR"/>
    <property type="match status" value="1"/>
</dbReference>
<dbReference type="RefSeq" id="WP_145733265.1">
    <property type="nucleotide sequence ID" value="NZ_VITR01000008.1"/>
</dbReference>
<dbReference type="Gene3D" id="3.40.190.10">
    <property type="entry name" value="Periplasmic binding protein-like II"/>
    <property type="match status" value="2"/>
</dbReference>
<comment type="caution">
    <text evidence="6">The sequence shown here is derived from an EMBL/GenBank/DDBJ whole genome shotgun (WGS) entry which is preliminary data.</text>
</comment>
<reference evidence="6 7" key="1">
    <citation type="submission" date="2019-06" db="EMBL/GenBank/DDBJ databases">
        <title>Genomic Encyclopedia of Type Strains, Phase IV (KMG-V): Genome sequencing to study the core and pangenomes of soil and plant-associated prokaryotes.</title>
        <authorList>
            <person name="Whitman W."/>
        </authorList>
    </citation>
    <scope>NUCLEOTIDE SEQUENCE [LARGE SCALE GENOMIC DNA]</scope>
    <source>
        <strain evidence="6 7">BR 11622</strain>
    </source>
</reference>
<dbReference type="OrthoDB" id="9794694at2"/>
<name>A0A560H498_9PROT</name>
<evidence type="ECO:0000313" key="6">
    <source>
        <dbReference type="EMBL" id="TWB40981.1"/>
    </source>
</evidence>
<keyword evidence="3" id="KW-0238">DNA-binding</keyword>
<dbReference type="InterPro" id="IPR000847">
    <property type="entry name" value="LysR_HTH_N"/>
</dbReference>
<dbReference type="Gene3D" id="1.10.10.10">
    <property type="entry name" value="Winged helix-like DNA-binding domain superfamily/Winged helix DNA-binding domain"/>
    <property type="match status" value="1"/>
</dbReference>
<evidence type="ECO:0000256" key="4">
    <source>
        <dbReference type="ARBA" id="ARBA00023163"/>
    </source>
</evidence>
<keyword evidence="2" id="KW-0805">Transcription regulation</keyword>
<dbReference type="InterPro" id="IPR005119">
    <property type="entry name" value="LysR_subst-bd"/>
</dbReference>
<dbReference type="InterPro" id="IPR036390">
    <property type="entry name" value="WH_DNA-bd_sf"/>
</dbReference>
<dbReference type="SUPFAM" id="SSF53850">
    <property type="entry name" value="Periplasmic binding protein-like II"/>
    <property type="match status" value="1"/>
</dbReference>
<dbReference type="GO" id="GO:0043565">
    <property type="term" value="F:sequence-specific DNA binding"/>
    <property type="evidence" value="ECO:0007669"/>
    <property type="project" value="TreeGrafter"/>
</dbReference>
<evidence type="ECO:0000256" key="3">
    <source>
        <dbReference type="ARBA" id="ARBA00023125"/>
    </source>
</evidence>
<sequence>MLSRRLIPSTAALVAFEAAARHSSFTLAADELNLTQGAVSRQVAQLEAQLGVPLFQRVRQRVVPTLAGQFYAEQVRDILARLGQAGAQAIAFESGSGSLGLAILPSFGARWLIPRMPDFFARHRDISINFSTRVRPIDPRAEGLDAAIMSALPPVPDLIRQRFMGEELVPVAAPALIGPNGPPCPADLARLPLLLQETRLDSWTLWFEAQGLKRPPGQPALVFEQFLLVIRAAVAGLGCALVPRFLVREELASGELVILPGRASPAETSYYLVYPANRKTYRPLMVFRDWLMEQGREPGSLSPKTV</sequence>
<dbReference type="SUPFAM" id="SSF46785">
    <property type="entry name" value="Winged helix' DNA-binding domain"/>
    <property type="match status" value="1"/>
</dbReference>
<dbReference type="AlphaFoldDB" id="A0A560H498"/>
<dbReference type="EMBL" id="VITR01000008">
    <property type="protein sequence ID" value="TWB40981.1"/>
    <property type="molecule type" value="Genomic_DNA"/>
</dbReference>
<dbReference type="FunFam" id="1.10.10.10:FF:000001">
    <property type="entry name" value="LysR family transcriptional regulator"/>
    <property type="match status" value="1"/>
</dbReference>
<accession>A0A560H498</accession>
<evidence type="ECO:0000256" key="2">
    <source>
        <dbReference type="ARBA" id="ARBA00023015"/>
    </source>
</evidence>
<evidence type="ECO:0000259" key="5">
    <source>
        <dbReference type="PROSITE" id="PS50931"/>
    </source>
</evidence>
<dbReference type="PROSITE" id="PS50931">
    <property type="entry name" value="HTH_LYSR"/>
    <property type="match status" value="1"/>
</dbReference>
<dbReference type="GO" id="GO:0003700">
    <property type="term" value="F:DNA-binding transcription factor activity"/>
    <property type="evidence" value="ECO:0007669"/>
    <property type="project" value="InterPro"/>
</dbReference>
<evidence type="ECO:0000256" key="1">
    <source>
        <dbReference type="ARBA" id="ARBA00009437"/>
    </source>
</evidence>